<gene>
    <name evidence="1" type="ORF">M0R45_018634</name>
</gene>
<reference evidence="1 2" key="1">
    <citation type="journal article" date="2023" name="G3 (Bethesda)">
        <title>A chromosome-length genome assembly and annotation of blackberry (Rubus argutus, cv. 'Hillquist').</title>
        <authorList>
            <person name="Bruna T."/>
            <person name="Aryal R."/>
            <person name="Dudchenko O."/>
            <person name="Sargent D.J."/>
            <person name="Mead D."/>
            <person name="Buti M."/>
            <person name="Cavallini A."/>
            <person name="Hytonen T."/>
            <person name="Andres J."/>
            <person name="Pham M."/>
            <person name="Weisz D."/>
            <person name="Mascagni F."/>
            <person name="Usai G."/>
            <person name="Natali L."/>
            <person name="Bassil N."/>
            <person name="Fernandez G.E."/>
            <person name="Lomsadze A."/>
            <person name="Armour M."/>
            <person name="Olukolu B."/>
            <person name="Poorten T."/>
            <person name="Britton C."/>
            <person name="Davik J."/>
            <person name="Ashrafi H."/>
            <person name="Aiden E.L."/>
            <person name="Borodovsky M."/>
            <person name="Worthington M."/>
        </authorList>
    </citation>
    <scope>NUCLEOTIDE SEQUENCE [LARGE SCALE GENOMIC DNA]</scope>
    <source>
        <strain evidence="1">PI 553951</strain>
    </source>
</reference>
<keyword evidence="2" id="KW-1185">Reference proteome</keyword>
<organism evidence="1 2">
    <name type="scientific">Rubus argutus</name>
    <name type="common">Southern blackberry</name>
    <dbReference type="NCBI Taxonomy" id="59490"/>
    <lineage>
        <taxon>Eukaryota</taxon>
        <taxon>Viridiplantae</taxon>
        <taxon>Streptophyta</taxon>
        <taxon>Embryophyta</taxon>
        <taxon>Tracheophyta</taxon>
        <taxon>Spermatophyta</taxon>
        <taxon>Magnoliopsida</taxon>
        <taxon>eudicotyledons</taxon>
        <taxon>Gunneridae</taxon>
        <taxon>Pentapetalae</taxon>
        <taxon>rosids</taxon>
        <taxon>fabids</taxon>
        <taxon>Rosales</taxon>
        <taxon>Rosaceae</taxon>
        <taxon>Rosoideae</taxon>
        <taxon>Rosoideae incertae sedis</taxon>
        <taxon>Rubus</taxon>
    </lineage>
</organism>
<proteinExistence type="predicted"/>
<name>A0AAW1X315_RUBAR</name>
<evidence type="ECO:0000313" key="2">
    <source>
        <dbReference type="Proteomes" id="UP001457282"/>
    </source>
</evidence>
<protein>
    <submittedName>
        <fullName evidence="1">Uncharacterized protein</fullName>
    </submittedName>
</protein>
<dbReference type="EMBL" id="JBEDUW010000004">
    <property type="protein sequence ID" value="KAK9931357.1"/>
    <property type="molecule type" value="Genomic_DNA"/>
</dbReference>
<evidence type="ECO:0000313" key="1">
    <source>
        <dbReference type="EMBL" id="KAK9931357.1"/>
    </source>
</evidence>
<dbReference type="AlphaFoldDB" id="A0AAW1X315"/>
<accession>A0AAW1X315</accession>
<comment type="caution">
    <text evidence="1">The sequence shown here is derived from an EMBL/GenBank/DDBJ whole genome shotgun (WGS) entry which is preliminary data.</text>
</comment>
<dbReference type="Proteomes" id="UP001457282">
    <property type="component" value="Unassembled WGS sequence"/>
</dbReference>
<sequence length="126" mass="14707">MMNPKPKSETNPARLFQQMVGISAQRAKIRAQISQSPHLLLRLLHKQTQRITEKERERSCWEYFITEIAPPRKERPKCLMAQCRERKRNDGCEGIRKEKGPELLGEALMADKACFDYLLPHCELLC</sequence>